<dbReference type="Pfam" id="PF04126">
    <property type="entry name" value="Cyclophil_like"/>
    <property type="match status" value="1"/>
</dbReference>
<dbReference type="STRING" id="1295009.MMINT_14950"/>
<dbReference type="AlphaFoldDB" id="R9TBJ6"/>
<reference evidence="2 3" key="1">
    <citation type="journal article" date="2013" name="Genome Announc.">
        <title>Genome sequence of 'Candidatus Methanomassiliicoccus intestinalis' Issoire-Mx1, a third thermoplasmatales-related methanogenic archaeon from human feces.</title>
        <authorList>
            <person name="Borrel G."/>
            <person name="Harris H.M."/>
            <person name="Parisot N."/>
            <person name="Gaci N."/>
            <person name="Tottey W."/>
            <person name="Mihajlovski A."/>
            <person name="Deane J."/>
            <person name="Gribaldo S."/>
            <person name="Bardot O."/>
            <person name="Peyretaillade E."/>
            <person name="Peyret P."/>
            <person name="O'Toole P.W."/>
            <person name="Brugere J.F."/>
        </authorList>
    </citation>
    <scope>NUCLEOTIDE SEQUENCE [LARGE SCALE GENOMIC DNA]</scope>
    <source>
        <strain evidence="2 3">Issoire-Mx1</strain>
    </source>
</reference>
<evidence type="ECO:0000313" key="3">
    <source>
        <dbReference type="Proteomes" id="UP000014070"/>
    </source>
</evidence>
<dbReference type="SUPFAM" id="SSF50891">
    <property type="entry name" value="Cyclophilin-like"/>
    <property type="match status" value="1"/>
</dbReference>
<dbReference type="GeneID" id="41323872"/>
<organism evidence="2 3">
    <name type="scientific">Methanomassiliicoccus intestinalis (strain Issoire-Mx1)</name>
    <dbReference type="NCBI Taxonomy" id="1295009"/>
    <lineage>
        <taxon>Archaea</taxon>
        <taxon>Methanobacteriati</taxon>
        <taxon>Thermoplasmatota</taxon>
        <taxon>Thermoplasmata</taxon>
        <taxon>Methanomassiliicoccales</taxon>
        <taxon>Methanomassiliicoccaceae</taxon>
        <taxon>Methanomassiliicoccus</taxon>
    </lineage>
</organism>
<dbReference type="Gene3D" id="2.40.100.20">
    <property type="match status" value="1"/>
</dbReference>
<dbReference type="OrthoDB" id="52682at2157"/>
<dbReference type="RefSeq" id="WP_020449333.1">
    <property type="nucleotide sequence ID" value="NC_021353.1"/>
</dbReference>
<dbReference type="Proteomes" id="UP000014070">
    <property type="component" value="Chromosome"/>
</dbReference>
<sequence length="123" mass="13443">MGNRISFLIGNIEFEAELNDSDTANAVWLAAPFTSYTNIWGGEIYFEIPVKTRLENGRRIMTPGEIAYWPEGQALCIFFGPTPVGKGDKPVAISDVTPIGKVDGPIEILESVGDRTKVTVRIA</sequence>
<proteinExistence type="predicted"/>
<dbReference type="InterPro" id="IPR025658">
    <property type="entry name" value="Cyclophilin_TM1367"/>
</dbReference>
<name>R9TBJ6_METII</name>
<dbReference type="InParanoid" id="R9TBJ6"/>
<protein>
    <recommendedName>
        <fullName evidence="1">Cyclophilin TM1367-like domain-containing protein</fullName>
    </recommendedName>
</protein>
<gene>
    <name evidence="2" type="ORF">MMINT_14950</name>
</gene>
<dbReference type="EMBL" id="CP005934">
    <property type="protein sequence ID" value="AGN26808.1"/>
    <property type="molecule type" value="Genomic_DNA"/>
</dbReference>
<dbReference type="InterPro" id="IPR029000">
    <property type="entry name" value="Cyclophilin-like_dom_sf"/>
</dbReference>
<feature type="domain" description="Cyclophilin TM1367-like" evidence="1">
    <location>
        <begin position="4"/>
        <end position="121"/>
    </location>
</feature>
<dbReference type="HOGENOM" id="CLU_144084_1_0_2"/>
<accession>R9TBJ6</accession>
<evidence type="ECO:0000313" key="2">
    <source>
        <dbReference type="EMBL" id="AGN26808.1"/>
    </source>
</evidence>
<dbReference type="KEGG" id="mer:MMINT_14950"/>
<keyword evidence="3" id="KW-1185">Reference proteome</keyword>
<evidence type="ECO:0000259" key="1">
    <source>
        <dbReference type="Pfam" id="PF04126"/>
    </source>
</evidence>